<reference evidence="1 2" key="1">
    <citation type="submission" date="2016-11" db="EMBL/GenBank/DDBJ databases">
        <authorList>
            <person name="Jaros S."/>
            <person name="Januszkiewicz K."/>
            <person name="Wedrychowicz H."/>
        </authorList>
    </citation>
    <scope>NUCLEOTIDE SEQUENCE [LARGE SCALE GENOMIC DNA]</scope>
    <source>
        <strain evidence="1 2">DSM 100565</strain>
    </source>
</reference>
<evidence type="ECO:0000313" key="1">
    <source>
        <dbReference type="EMBL" id="SHI90545.1"/>
    </source>
</evidence>
<name>A0A1M6EYQ7_9RHOB</name>
<dbReference type="AlphaFoldDB" id="A0A1M6EYQ7"/>
<evidence type="ECO:0000313" key="2">
    <source>
        <dbReference type="Proteomes" id="UP000184292"/>
    </source>
</evidence>
<protein>
    <submittedName>
        <fullName evidence="1">Uncharacterized protein</fullName>
    </submittedName>
</protein>
<dbReference type="Proteomes" id="UP000184292">
    <property type="component" value="Unassembled WGS sequence"/>
</dbReference>
<gene>
    <name evidence="1" type="ORF">SAMN05444417_2251</name>
</gene>
<accession>A0A1M6EYQ7</accession>
<proteinExistence type="predicted"/>
<organism evidence="1 2">
    <name type="scientific">Wenxinia saemankumensis</name>
    <dbReference type="NCBI Taxonomy" id="1447782"/>
    <lineage>
        <taxon>Bacteria</taxon>
        <taxon>Pseudomonadati</taxon>
        <taxon>Pseudomonadota</taxon>
        <taxon>Alphaproteobacteria</taxon>
        <taxon>Rhodobacterales</taxon>
        <taxon>Roseobacteraceae</taxon>
        <taxon>Wenxinia</taxon>
    </lineage>
</organism>
<keyword evidence="2" id="KW-1185">Reference proteome</keyword>
<sequence length="31" mass="3464">MRLAHSIADHDKTGERFTHFHYCPAPAAPDA</sequence>
<dbReference type="EMBL" id="FQYO01000003">
    <property type="protein sequence ID" value="SHI90545.1"/>
    <property type="molecule type" value="Genomic_DNA"/>
</dbReference>
<dbReference type="STRING" id="1447782.SAMN05444417_2251"/>